<reference evidence="1" key="1">
    <citation type="journal article" date="2015" name="Genome Biol. Evol.">
        <title>Organellar Genomes of White Spruce (Picea glauca): Assembly and Annotation.</title>
        <authorList>
            <person name="Jackman S.D."/>
            <person name="Warren R.L."/>
            <person name="Gibb E.A."/>
            <person name="Vandervalk B.P."/>
            <person name="Mohamadi H."/>
            <person name="Chu J."/>
            <person name="Raymond A."/>
            <person name="Pleasance S."/>
            <person name="Coope R."/>
            <person name="Wildung M.R."/>
            <person name="Ritland C.E."/>
            <person name="Bousquet J."/>
            <person name="Jones S.J."/>
            <person name="Bohlmann J."/>
            <person name="Birol I."/>
        </authorList>
    </citation>
    <scope>NUCLEOTIDE SEQUENCE [LARGE SCALE GENOMIC DNA]</scope>
    <source>
        <tissue evidence="1">Flushing bud</tissue>
    </source>
</reference>
<dbReference type="EMBL" id="LKAM01000001">
    <property type="protein sequence ID" value="KUM50439.1"/>
    <property type="molecule type" value="Genomic_DNA"/>
</dbReference>
<dbReference type="AlphaFoldDB" id="A0A101M3X3"/>
<comment type="caution">
    <text evidence="1">The sequence shown here is derived from an EMBL/GenBank/DDBJ whole genome shotgun (WGS) entry which is preliminary data.</text>
</comment>
<geneLocation type="mitochondrion" evidence="1"/>
<keyword evidence="1" id="KW-0496">Mitochondrion</keyword>
<protein>
    <submittedName>
        <fullName evidence="1">Uncharacterized protein</fullName>
    </submittedName>
</protein>
<evidence type="ECO:0000313" key="1">
    <source>
        <dbReference type="EMBL" id="KUM50439.1"/>
    </source>
</evidence>
<accession>A0A101M3X3</accession>
<proteinExistence type="predicted"/>
<sequence length="62" mass="6860">MAALRHITRPNYIPTRLSSCTSDPTLASTRAFTPTLPCFSNLCFRIDTSLNALGLFSYAYAE</sequence>
<name>A0A101M3X3_PICGL</name>
<organism evidence="1">
    <name type="scientific">Picea glauca</name>
    <name type="common">White spruce</name>
    <name type="synonym">Pinus glauca</name>
    <dbReference type="NCBI Taxonomy" id="3330"/>
    <lineage>
        <taxon>Eukaryota</taxon>
        <taxon>Viridiplantae</taxon>
        <taxon>Streptophyta</taxon>
        <taxon>Embryophyta</taxon>
        <taxon>Tracheophyta</taxon>
        <taxon>Spermatophyta</taxon>
        <taxon>Pinopsida</taxon>
        <taxon>Pinidae</taxon>
        <taxon>Conifers I</taxon>
        <taxon>Pinales</taxon>
        <taxon>Pinaceae</taxon>
        <taxon>Picea</taxon>
    </lineage>
</organism>
<gene>
    <name evidence="1" type="ORF">ABT39_MTgene282</name>
</gene>